<feature type="region of interest" description="Disordered" evidence="2">
    <location>
        <begin position="33"/>
        <end position="90"/>
    </location>
</feature>
<proteinExistence type="predicted"/>
<dbReference type="EMBL" id="JARQWQ010000107">
    <property type="protein sequence ID" value="KAK2550662.1"/>
    <property type="molecule type" value="Genomic_DNA"/>
</dbReference>
<evidence type="ECO:0000256" key="1">
    <source>
        <dbReference type="SAM" id="Coils"/>
    </source>
</evidence>
<feature type="coiled-coil region" evidence="1">
    <location>
        <begin position="124"/>
        <end position="172"/>
    </location>
</feature>
<reference evidence="3" key="2">
    <citation type="journal article" date="2023" name="Science">
        <title>Genomic signatures of disease resistance in endangered staghorn corals.</title>
        <authorList>
            <person name="Vollmer S.V."/>
            <person name="Selwyn J.D."/>
            <person name="Despard B.A."/>
            <person name="Roesel C.L."/>
        </authorList>
    </citation>
    <scope>NUCLEOTIDE SEQUENCE</scope>
    <source>
        <strain evidence="3">K2</strain>
    </source>
</reference>
<feature type="compositionally biased region" description="Basic and acidic residues" evidence="2">
    <location>
        <begin position="33"/>
        <end position="46"/>
    </location>
</feature>
<dbReference type="AlphaFoldDB" id="A0AAD9PX23"/>
<sequence length="187" mass="21059">MWKKITDAVNALGVAMRTTTEVREKRRNLHLQGKKEYSELAKEQKKTGGGPAPKTPLTLTRTHLLLPGLEGFESTGPEANVPTETAEQGPTTVEVNDNLFDQLQEAVQEEPKPQEVKVVHVQKAENQSKKNKRKITQADILEEQYKALIAKQENLKLKKRKLELELLLLERKTCSIPGYQVSINLSP</sequence>
<comment type="caution">
    <text evidence="3">The sequence shown here is derived from an EMBL/GenBank/DDBJ whole genome shotgun (WGS) entry which is preliminary data.</text>
</comment>
<dbReference type="Proteomes" id="UP001249851">
    <property type="component" value="Unassembled WGS sequence"/>
</dbReference>
<organism evidence="3 4">
    <name type="scientific">Acropora cervicornis</name>
    <name type="common">Staghorn coral</name>
    <dbReference type="NCBI Taxonomy" id="6130"/>
    <lineage>
        <taxon>Eukaryota</taxon>
        <taxon>Metazoa</taxon>
        <taxon>Cnidaria</taxon>
        <taxon>Anthozoa</taxon>
        <taxon>Hexacorallia</taxon>
        <taxon>Scleractinia</taxon>
        <taxon>Astrocoeniina</taxon>
        <taxon>Acroporidae</taxon>
        <taxon>Acropora</taxon>
    </lineage>
</organism>
<evidence type="ECO:0000256" key="2">
    <source>
        <dbReference type="SAM" id="MobiDB-lite"/>
    </source>
</evidence>
<accession>A0AAD9PX23</accession>
<evidence type="ECO:0000313" key="4">
    <source>
        <dbReference type="Proteomes" id="UP001249851"/>
    </source>
</evidence>
<keyword evidence="1" id="KW-0175">Coiled coil</keyword>
<feature type="compositionally biased region" description="Low complexity" evidence="2">
    <location>
        <begin position="55"/>
        <end position="69"/>
    </location>
</feature>
<evidence type="ECO:0000313" key="3">
    <source>
        <dbReference type="EMBL" id="KAK2550662.1"/>
    </source>
</evidence>
<name>A0AAD9PX23_ACRCE</name>
<reference evidence="3" key="1">
    <citation type="journal article" date="2023" name="G3 (Bethesda)">
        <title>Whole genome assembly and annotation of the endangered Caribbean coral Acropora cervicornis.</title>
        <authorList>
            <person name="Selwyn J.D."/>
            <person name="Vollmer S.V."/>
        </authorList>
    </citation>
    <scope>NUCLEOTIDE SEQUENCE</scope>
    <source>
        <strain evidence="3">K2</strain>
    </source>
</reference>
<keyword evidence="4" id="KW-1185">Reference proteome</keyword>
<gene>
    <name evidence="3" type="ORF">P5673_028525</name>
</gene>
<protein>
    <submittedName>
        <fullName evidence="3">Uncharacterized protein</fullName>
    </submittedName>
</protein>